<evidence type="ECO:0000256" key="8">
    <source>
        <dbReference type="ARBA" id="ARBA00072274"/>
    </source>
</evidence>
<dbReference type="GO" id="GO:0006457">
    <property type="term" value="P:protein folding"/>
    <property type="evidence" value="ECO:0007669"/>
    <property type="project" value="InterPro"/>
</dbReference>
<dbReference type="EMBL" id="FZOJ01000045">
    <property type="protein sequence ID" value="SNT15068.1"/>
    <property type="molecule type" value="Genomic_DNA"/>
</dbReference>
<dbReference type="GO" id="GO:0042803">
    <property type="term" value="F:protein homodimerization activity"/>
    <property type="evidence" value="ECO:0007669"/>
    <property type="project" value="InterPro"/>
</dbReference>
<dbReference type="PANTHER" id="PTHR21237">
    <property type="entry name" value="GRPE PROTEIN"/>
    <property type="match status" value="1"/>
</dbReference>
<dbReference type="SUPFAM" id="SSF58014">
    <property type="entry name" value="Coiled-coil domain of nucleotide exchange factor GrpE"/>
    <property type="match status" value="1"/>
</dbReference>
<feature type="region of interest" description="Disordered" evidence="12">
    <location>
        <begin position="1"/>
        <end position="52"/>
    </location>
</feature>
<evidence type="ECO:0000256" key="11">
    <source>
        <dbReference type="RuleBase" id="RU004478"/>
    </source>
</evidence>
<evidence type="ECO:0000256" key="3">
    <source>
        <dbReference type="ARBA" id="ARBA00011738"/>
    </source>
</evidence>
<comment type="subcellular location">
    <subcellularLocation>
        <location evidence="1 10">Cytoplasm</location>
    </subcellularLocation>
</comment>
<dbReference type="PANTHER" id="PTHR21237:SF23">
    <property type="entry name" value="GRPE PROTEIN HOMOLOG, MITOCHONDRIAL"/>
    <property type="match status" value="1"/>
</dbReference>
<dbReference type="Pfam" id="PF01025">
    <property type="entry name" value="GrpE"/>
    <property type="match status" value="1"/>
</dbReference>
<evidence type="ECO:0000256" key="1">
    <source>
        <dbReference type="ARBA" id="ARBA00004496"/>
    </source>
</evidence>
<keyword evidence="4 10" id="KW-0963">Cytoplasm</keyword>
<dbReference type="InterPro" id="IPR000740">
    <property type="entry name" value="GrpE"/>
</dbReference>
<dbReference type="GO" id="GO:0005737">
    <property type="term" value="C:cytoplasm"/>
    <property type="evidence" value="ECO:0007669"/>
    <property type="project" value="UniProtKB-SubCell"/>
</dbReference>
<evidence type="ECO:0000256" key="7">
    <source>
        <dbReference type="ARBA" id="ARBA00053401"/>
    </source>
</evidence>
<dbReference type="InterPro" id="IPR009012">
    <property type="entry name" value="GrpE_head"/>
</dbReference>
<evidence type="ECO:0000313" key="13">
    <source>
        <dbReference type="EMBL" id="SNT15068.1"/>
    </source>
</evidence>
<evidence type="ECO:0000313" key="14">
    <source>
        <dbReference type="Proteomes" id="UP000198304"/>
    </source>
</evidence>
<keyword evidence="5 10" id="KW-0346">Stress response</keyword>
<dbReference type="Proteomes" id="UP000198304">
    <property type="component" value="Unassembled WGS sequence"/>
</dbReference>
<evidence type="ECO:0000256" key="12">
    <source>
        <dbReference type="SAM" id="MobiDB-lite"/>
    </source>
</evidence>
<dbReference type="Gene3D" id="3.90.20.20">
    <property type="match status" value="1"/>
</dbReference>
<dbReference type="NCBIfam" id="NF010738">
    <property type="entry name" value="PRK14140.1"/>
    <property type="match status" value="1"/>
</dbReference>
<proteinExistence type="inferred from homology"/>
<evidence type="ECO:0000256" key="9">
    <source>
        <dbReference type="ARBA" id="ARBA00076414"/>
    </source>
</evidence>
<dbReference type="GO" id="GO:0051087">
    <property type="term" value="F:protein-folding chaperone binding"/>
    <property type="evidence" value="ECO:0007669"/>
    <property type="project" value="InterPro"/>
</dbReference>
<comment type="similarity">
    <text evidence="2 10 11">Belongs to the GrpE family.</text>
</comment>
<dbReference type="CDD" id="cd00446">
    <property type="entry name" value="GrpE"/>
    <property type="match status" value="1"/>
</dbReference>
<dbReference type="InterPro" id="IPR013805">
    <property type="entry name" value="GrpE_CC"/>
</dbReference>
<feature type="compositionally biased region" description="Basic and acidic residues" evidence="12">
    <location>
        <begin position="1"/>
        <end position="34"/>
    </location>
</feature>
<dbReference type="FunFam" id="2.30.22.10:FF:000001">
    <property type="entry name" value="Protein GrpE"/>
    <property type="match status" value="1"/>
</dbReference>
<dbReference type="Gene3D" id="2.30.22.10">
    <property type="entry name" value="Head domain of nucleotide exchange factor GrpE"/>
    <property type="match status" value="1"/>
</dbReference>
<organism evidence="13 14">
    <name type="scientific">Anaerovirgula multivorans</name>
    <dbReference type="NCBI Taxonomy" id="312168"/>
    <lineage>
        <taxon>Bacteria</taxon>
        <taxon>Bacillati</taxon>
        <taxon>Bacillota</taxon>
        <taxon>Clostridia</taxon>
        <taxon>Peptostreptococcales</taxon>
        <taxon>Natronincolaceae</taxon>
        <taxon>Anaerovirgula</taxon>
    </lineage>
</organism>
<dbReference type="HAMAP" id="MF_01151">
    <property type="entry name" value="GrpE"/>
    <property type="match status" value="1"/>
</dbReference>
<comment type="function">
    <text evidence="7 10">Participates actively in the response to hyperosmotic and heat shock by preventing the aggregation of stress-denatured proteins, in association with DnaK and GrpE. It is the nucleotide exchange factor for DnaK and may function as a thermosensor. Unfolded proteins bind initially to DnaJ; upon interaction with the DnaJ-bound protein, DnaK hydrolyzes its bound ATP, resulting in the formation of a stable complex. GrpE releases ADP from DnaK; ATP binding to DnaK triggers the release of the substrate protein, thus completing the reaction cycle. Several rounds of ATP-dependent interactions between DnaJ, DnaK and GrpE are required for fully efficient folding.</text>
</comment>
<comment type="subunit">
    <text evidence="3 10">Homodimer.</text>
</comment>
<dbReference type="PRINTS" id="PR00773">
    <property type="entry name" value="GRPEPROTEIN"/>
</dbReference>
<keyword evidence="14" id="KW-1185">Reference proteome</keyword>
<evidence type="ECO:0000256" key="10">
    <source>
        <dbReference type="HAMAP-Rule" id="MF_01151"/>
    </source>
</evidence>
<evidence type="ECO:0000256" key="5">
    <source>
        <dbReference type="ARBA" id="ARBA00023016"/>
    </source>
</evidence>
<accession>A0A239KBF4</accession>
<gene>
    <name evidence="10" type="primary">grpE</name>
    <name evidence="13" type="ORF">SAMN05446037_104510</name>
</gene>
<name>A0A239KBF4_9FIRM</name>
<dbReference type="RefSeq" id="WP_242975253.1">
    <property type="nucleotide sequence ID" value="NZ_FZOJ01000045.1"/>
</dbReference>
<sequence length="200" mass="23348">MKGRKDEMKEKIEKTREDHESTTEEENQEVHSDLEAVQEEIQNQKSDEDIDSLKNKLEEKEAEALDYYNRMVRLQADFANYKKRVEKEKSDIYLYANEKLAVELLNIIDNLERALASQIEDRNNGLYEGIQMVLKQLIDTMKKHGIEEIDALNKPFDMNLHHAVMKEEAEAETDEVIEVLQKGYTIHGKVLRPAMVKLAQ</sequence>
<evidence type="ECO:0000256" key="2">
    <source>
        <dbReference type="ARBA" id="ARBA00009054"/>
    </source>
</evidence>
<dbReference type="SUPFAM" id="SSF51064">
    <property type="entry name" value="Head domain of nucleotide exchange factor GrpE"/>
    <property type="match status" value="1"/>
</dbReference>
<evidence type="ECO:0000256" key="6">
    <source>
        <dbReference type="ARBA" id="ARBA00023186"/>
    </source>
</evidence>
<evidence type="ECO:0000256" key="4">
    <source>
        <dbReference type="ARBA" id="ARBA00022490"/>
    </source>
</evidence>
<dbReference type="AlphaFoldDB" id="A0A239KBF4"/>
<protein>
    <recommendedName>
        <fullName evidence="8 10">Protein GrpE</fullName>
    </recommendedName>
    <alternativeName>
        <fullName evidence="9 10">HSP-70 cofactor</fullName>
    </alternativeName>
</protein>
<reference evidence="13 14" key="1">
    <citation type="submission" date="2017-06" db="EMBL/GenBank/DDBJ databases">
        <authorList>
            <person name="Kim H.J."/>
            <person name="Triplett B.A."/>
        </authorList>
    </citation>
    <scope>NUCLEOTIDE SEQUENCE [LARGE SCALE GENOMIC DNA]</scope>
    <source>
        <strain evidence="13 14">SCA</strain>
    </source>
</reference>
<dbReference type="GO" id="GO:0051082">
    <property type="term" value="F:unfolded protein binding"/>
    <property type="evidence" value="ECO:0007669"/>
    <property type="project" value="TreeGrafter"/>
</dbReference>
<keyword evidence="6 10" id="KW-0143">Chaperone</keyword>
<dbReference type="GO" id="GO:0000774">
    <property type="term" value="F:adenyl-nucleotide exchange factor activity"/>
    <property type="evidence" value="ECO:0007669"/>
    <property type="project" value="InterPro"/>
</dbReference>